<dbReference type="AlphaFoldDB" id="D6WLH2"/>
<evidence type="ECO:0000256" key="1">
    <source>
        <dbReference type="SAM" id="MobiDB-lite"/>
    </source>
</evidence>
<keyword evidence="3" id="KW-1185">Reference proteome</keyword>
<accession>D6WLH2</accession>
<protein>
    <submittedName>
        <fullName evidence="2">Uncharacterized protein</fullName>
    </submittedName>
</protein>
<proteinExistence type="predicted"/>
<dbReference type="Proteomes" id="UP000007266">
    <property type="component" value="Linkage group 5"/>
</dbReference>
<reference evidence="2 3" key="2">
    <citation type="journal article" date="2010" name="Nucleic Acids Res.">
        <title>BeetleBase in 2010: revisions to provide comprehensive genomic information for Tribolium castaneum.</title>
        <authorList>
            <person name="Kim H.S."/>
            <person name="Murphy T."/>
            <person name="Xia J."/>
            <person name="Caragea D."/>
            <person name="Park Y."/>
            <person name="Beeman R.W."/>
            <person name="Lorenzen M.D."/>
            <person name="Butcher S."/>
            <person name="Manak J.R."/>
            <person name="Brown S.J."/>
        </authorList>
    </citation>
    <scope>GENOME REANNOTATION</scope>
    <source>
        <strain evidence="2 3">Georgia GA2</strain>
    </source>
</reference>
<reference evidence="2 3" key="1">
    <citation type="journal article" date="2008" name="Nature">
        <title>The genome of the model beetle and pest Tribolium castaneum.</title>
        <authorList>
            <consortium name="Tribolium Genome Sequencing Consortium"/>
            <person name="Richards S."/>
            <person name="Gibbs R.A."/>
            <person name="Weinstock G.M."/>
            <person name="Brown S.J."/>
            <person name="Denell R."/>
            <person name="Beeman R.W."/>
            <person name="Gibbs R."/>
            <person name="Beeman R.W."/>
            <person name="Brown S.J."/>
            <person name="Bucher G."/>
            <person name="Friedrich M."/>
            <person name="Grimmelikhuijzen C.J."/>
            <person name="Klingler M."/>
            <person name="Lorenzen M."/>
            <person name="Richards S."/>
            <person name="Roth S."/>
            <person name="Schroder R."/>
            <person name="Tautz D."/>
            <person name="Zdobnov E.M."/>
            <person name="Muzny D."/>
            <person name="Gibbs R.A."/>
            <person name="Weinstock G.M."/>
            <person name="Attaway T."/>
            <person name="Bell S."/>
            <person name="Buhay C.J."/>
            <person name="Chandrabose M.N."/>
            <person name="Chavez D."/>
            <person name="Clerk-Blankenburg K.P."/>
            <person name="Cree A."/>
            <person name="Dao M."/>
            <person name="Davis C."/>
            <person name="Chacko J."/>
            <person name="Dinh H."/>
            <person name="Dugan-Rocha S."/>
            <person name="Fowler G."/>
            <person name="Garner T.T."/>
            <person name="Garnes J."/>
            <person name="Gnirke A."/>
            <person name="Hawes A."/>
            <person name="Hernandez J."/>
            <person name="Hines S."/>
            <person name="Holder M."/>
            <person name="Hume J."/>
            <person name="Jhangiani S.N."/>
            <person name="Joshi V."/>
            <person name="Khan Z.M."/>
            <person name="Jackson L."/>
            <person name="Kovar C."/>
            <person name="Kowis A."/>
            <person name="Lee S."/>
            <person name="Lewis L.R."/>
            <person name="Margolis J."/>
            <person name="Morgan M."/>
            <person name="Nazareth L.V."/>
            <person name="Nguyen N."/>
            <person name="Okwuonu G."/>
            <person name="Parker D."/>
            <person name="Richards S."/>
            <person name="Ruiz S.J."/>
            <person name="Santibanez J."/>
            <person name="Savard J."/>
            <person name="Scherer S.E."/>
            <person name="Schneider B."/>
            <person name="Sodergren E."/>
            <person name="Tautz D."/>
            <person name="Vattahil S."/>
            <person name="Villasana D."/>
            <person name="White C.S."/>
            <person name="Wright R."/>
            <person name="Park Y."/>
            <person name="Beeman R.W."/>
            <person name="Lord J."/>
            <person name="Oppert B."/>
            <person name="Lorenzen M."/>
            <person name="Brown S."/>
            <person name="Wang L."/>
            <person name="Savard J."/>
            <person name="Tautz D."/>
            <person name="Richards S."/>
            <person name="Weinstock G."/>
            <person name="Gibbs R.A."/>
            <person name="Liu Y."/>
            <person name="Worley K."/>
            <person name="Weinstock G."/>
            <person name="Elsik C.G."/>
            <person name="Reese J.T."/>
            <person name="Elhaik E."/>
            <person name="Landan G."/>
            <person name="Graur D."/>
            <person name="Arensburger P."/>
            <person name="Atkinson P."/>
            <person name="Beeman R.W."/>
            <person name="Beidler J."/>
            <person name="Brown S.J."/>
            <person name="Demuth J.P."/>
            <person name="Drury D.W."/>
            <person name="Du Y.Z."/>
            <person name="Fujiwara H."/>
            <person name="Lorenzen M."/>
            <person name="Maselli V."/>
            <person name="Osanai M."/>
            <person name="Park Y."/>
            <person name="Robertson H.M."/>
            <person name="Tu Z."/>
            <person name="Wang J.J."/>
            <person name="Wang S."/>
            <person name="Richards S."/>
            <person name="Song H."/>
            <person name="Zhang L."/>
            <person name="Sodergren E."/>
            <person name="Werner D."/>
            <person name="Stanke M."/>
            <person name="Morgenstern B."/>
            <person name="Solovyev V."/>
            <person name="Kosarev P."/>
            <person name="Brown G."/>
            <person name="Chen H.C."/>
            <person name="Ermolaeva O."/>
            <person name="Hlavina W."/>
            <person name="Kapustin Y."/>
            <person name="Kiryutin B."/>
            <person name="Kitts P."/>
            <person name="Maglott D."/>
            <person name="Pruitt K."/>
            <person name="Sapojnikov V."/>
            <person name="Souvorov A."/>
            <person name="Mackey A.J."/>
            <person name="Waterhouse R.M."/>
            <person name="Wyder S."/>
            <person name="Zdobnov E.M."/>
            <person name="Zdobnov E.M."/>
            <person name="Wyder S."/>
            <person name="Kriventseva E.V."/>
            <person name="Kadowaki T."/>
            <person name="Bork P."/>
            <person name="Aranda M."/>
            <person name="Bao R."/>
            <person name="Beermann A."/>
            <person name="Berns N."/>
            <person name="Bolognesi R."/>
            <person name="Bonneton F."/>
            <person name="Bopp D."/>
            <person name="Brown S.J."/>
            <person name="Bucher G."/>
            <person name="Butts T."/>
            <person name="Chaumot A."/>
            <person name="Denell R.E."/>
            <person name="Ferrier D.E."/>
            <person name="Friedrich M."/>
            <person name="Gordon C.M."/>
            <person name="Jindra M."/>
            <person name="Klingler M."/>
            <person name="Lan Q."/>
            <person name="Lattorff H.M."/>
            <person name="Laudet V."/>
            <person name="von Levetsow C."/>
            <person name="Liu Z."/>
            <person name="Lutz R."/>
            <person name="Lynch J.A."/>
            <person name="da Fonseca R.N."/>
            <person name="Posnien N."/>
            <person name="Reuter R."/>
            <person name="Roth S."/>
            <person name="Savard J."/>
            <person name="Schinko J.B."/>
            <person name="Schmitt C."/>
            <person name="Schoppmeier M."/>
            <person name="Schroder R."/>
            <person name="Shippy T.D."/>
            <person name="Simonnet F."/>
            <person name="Marques-Souza H."/>
            <person name="Tautz D."/>
            <person name="Tomoyasu Y."/>
            <person name="Trauner J."/>
            <person name="Van der Zee M."/>
            <person name="Vervoort M."/>
            <person name="Wittkopp N."/>
            <person name="Wimmer E.A."/>
            <person name="Yang X."/>
            <person name="Jones A.K."/>
            <person name="Sattelle D.B."/>
            <person name="Ebert P.R."/>
            <person name="Nelson D."/>
            <person name="Scott J.G."/>
            <person name="Beeman R.W."/>
            <person name="Muthukrishnan S."/>
            <person name="Kramer K.J."/>
            <person name="Arakane Y."/>
            <person name="Beeman R.W."/>
            <person name="Zhu Q."/>
            <person name="Hogenkamp D."/>
            <person name="Dixit R."/>
            <person name="Oppert B."/>
            <person name="Jiang H."/>
            <person name="Zou Z."/>
            <person name="Marshall J."/>
            <person name="Elpidina E."/>
            <person name="Vinokurov K."/>
            <person name="Oppert C."/>
            <person name="Zou Z."/>
            <person name="Evans J."/>
            <person name="Lu Z."/>
            <person name="Zhao P."/>
            <person name="Sumathipala N."/>
            <person name="Altincicek B."/>
            <person name="Vilcinskas A."/>
            <person name="Williams M."/>
            <person name="Hultmark D."/>
            <person name="Hetru C."/>
            <person name="Jiang H."/>
            <person name="Grimmelikhuijzen C.J."/>
            <person name="Hauser F."/>
            <person name="Cazzamali G."/>
            <person name="Williamson M."/>
            <person name="Park Y."/>
            <person name="Li B."/>
            <person name="Tanaka Y."/>
            <person name="Predel R."/>
            <person name="Neupert S."/>
            <person name="Schachtner J."/>
            <person name="Verleyen P."/>
            <person name="Raible F."/>
            <person name="Bork P."/>
            <person name="Friedrich M."/>
            <person name="Walden K.K."/>
            <person name="Robertson H.M."/>
            <person name="Angeli S."/>
            <person name="Foret S."/>
            <person name="Bucher G."/>
            <person name="Schuetz S."/>
            <person name="Maleszka R."/>
            <person name="Wimmer E.A."/>
            <person name="Beeman R.W."/>
            <person name="Lorenzen M."/>
            <person name="Tomoyasu Y."/>
            <person name="Miller S.C."/>
            <person name="Grossmann D."/>
            <person name="Bucher G."/>
        </authorList>
    </citation>
    <scope>NUCLEOTIDE SEQUENCE [LARGE SCALE GENOMIC DNA]</scope>
    <source>
        <strain evidence="2 3">Georgia GA2</strain>
    </source>
</reference>
<evidence type="ECO:0000313" key="2">
    <source>
        <dbReference type="EMBL" id="EFA03453.1"/>
    </source>
</evidence>
<sequence>MYGRLNSSTCKKRPGVRPPVFGGRDEAPEYRDLPRYYPWYIN</sequence>
<evidence type="ECO:0000313" key="3">
    <source>
        <dbReference type="Proteomes" id="UP000007266"/>
    </source>
</evidence>
<organism evidence="2 3">
    <name type="scientific">Tribolium castaneum</name>
    <name type="common">Red flour beetle</name>
    <dbReference type="NCBI Taxonomy" id="7070"/>
    <lineage>
        <taxon>Eukaryota</taxon>
        <taxon>Metazoa</taxon>
        <taxon>Ecdysozoa</taxon>
        <taxon>Arthropoda</taxon>
        <taxon>Hexapoda</taxon>
        <taxon>Insecta</taxon>
        <taxon>Pterygota</taxon>
        <taxon>Neoptera</taxon>
        <taxon>Endopterygota</taxon>
        <taxon>Coleoptera</taxon>
        <taxon>Polyphaga</taxon>
        <taxon>Cucujiformia</taxon>
        <taxon>Tenebrionidae</taxon>
        <taxon>Tenebrionidae incertae sedis</taxon>
        <taxon>Tribolium</taxon>
    </lineage>
</organism>
<gene>
    <name evidence="2" type="primary">GLEAN_13444</name>
    <name evidence="2" type="ORF">TcasGA2_TC013444</name>
</gene>
<name>D6WLH2_TRICA</name>
<dbReference type="EMBL" id="KQ971343">
    <property type="protein sequence ID" value="EFA03453.1"/>
    <property type="molecule type" value="Genomic_DNA"/>
</dbReference>
<dbReference type="InParanoid" id="D6WLH2"/>
<feature type="region of interest" description="Disordered" evidence="1">
    <location>
        <begin position="1"/>
        <end position="25"/>
    </location>
</feature>
<dbReference type="HOGENOM" id="CLU_3261176_0_0_1"/>